<dbReference type="GO" id="GO:0003700">
    <property type="term" value="F:DNA-binding transcription factor activity"/>
    <property type="evidence" value="ECO:0007669"/>
    <property type="project" value="InterPro"/>
</dbReference>
<evidence type="ECO:0000259" key="1">
    <source>
        <dbReference type="SMART" id="SM00418"/>
    </source>
</evidence>
<dbReference type="InterPro" id="IPR027395">
    <property type="entry name" value="WH_DNA-bd_dom"/>
</dbReference>
<dbReference type="SMART" id="SM00418">
    <property type="entry name" value="HTH_ARSR"/>
    <property type="match status" value="1"/>
</dbReference>
<protein>
    <submittedName>
        <fullName evidence="2">Transcriptional regulator</fullName>
    </submittedName>
</protein>
<dbReference type="CDD" id="cd00090">
    <property type="entry name" value="HTH_ARSR"/>
    <property type="match status" value="1"/>
</dbReference>
<dbReference type="AlphaFoldDB" id="A0A935K278"/>
<sequence>MEELDSLLHQPLRTQLVAFLAGAGEQTFSDLKRQLDVSDGNLDAHLKKLLAADYVATRKESGNGRPQSFFVLTPKGLAALGTYVKTLHRLLPLGAEVSDANAPLMPKGLAT</sequence>
<evidence type="ECO:0000313" key="3">
    <source>
        <dbReference type="Proteomes" id="UP000739411"/>
    </source>
</evidence>
<reference evidence="2 3" key="1">
    <citation type="submission" date="2020-10" db="EMBL/GenBank/DDBJ databases">
        <title>Connecting structure to function with the recovery of over 1000 high-quality activated sludge metagenome-assembled genomes encoding full-length rRNA genes using long-read sequencing.</title>
        <authorList>
            <person name="Singleton C.M."/>
            <person name="Petriglieri F."/>
            <person name="Kristensen J.M."/>
            <person name="Kirkegaard R.H."/>
            <person name="Michaelsen T.Y."/>
            <person name="Andersen M.H."/>
            <person name="Karst S.M."/>
            <person name="Dueholm M.S."/>
            <person name="Nielsen P.H."/>
            <person name="Albertsen M."/>
        </authorList>
    </citation>
    <scope>NUCLEOTIDE SEQUENCE [LARGE SCALE GENOMIC DNA]</scope>
    <source>
        <strain evidence="2">EsbW_18-Q3-R4-48_BATAC.463</strain>
    </source>
</reference>
<dbReference type="PANTHER" id="PTHR37318">
    <property type="entry name" value="BSL7504 PROTEIN"/>
    <property type="match status" value="1"/>
</dbReference>
<gene>
    <name evidence="2" type="ORF">IPJ38_09205</name>
</gene>
<dbReference type="InterPro" id="IPR001845">
    <property type="entry name" value="HTH_ArsR_DNA-bd_dom"/>
</dbReference>
<name>A0A935K278_9RHOO</name>
<dbReference type="Proteomes" id="UP000739411">
    <property type="component" value="Unassembled WGS sequence"/>
</dbReference>
<dbReference type="Gene3D" id="1.10.10.10">
    <property type="entry name" value="Winged helix-like DNA-binding domain superfamily/Winged helix DNA-binding domain"/>
    <property type="match status" value="1"/>
</dbReference>
<accession>A0A935K278</accession>
<proteinExistence type="predicted"/>
<dbReference type="InterPro" id="IPR036388">
    <property type="entry name" value="WH-like_DNA-bd_sf"/>
</dbReference>
<dbReference type="InterPro" id="IPR036390">
    <property type="entry name" value="WH_DNA-bd_sf"/>
</dbReference>
<dbReference type="PANTHER" id="PTHR37318:SF1">
    <property type="entry name" value="BSL7504 PROTEIN"/>
    <property type="match status" value="1"/>
</dbReference>
<dbReference type="InterPro" id="IPR011991">
    <property type="entry name" value="ArsR-like_HTH"/>
</dbReference>
<evidence type="ECO:0000313" key="2">
    <source>
        <dbReference type="EMBL" id="MBK7415244.1"/>
    </source>
</evidence>
<dbReference type="SUPFAM" id="SSF46785">
    <property type="entry name" value="Winged helix' DNA-binding domain"/>
    <property type="match status" value="1"/>
</dbReference>
<dbReference type="EMBL" id="JADJMS010000018">
    <property type="protein sequence ID" value="MBK7415244.1"/>
    <property type="molecule type" value="Genomic_DNA"/>
</dbReference>
<dbReference type="Pfam" id="PF13601">
    <property type="entry name" value="HTH_34"/>
    <property type="match status" value="1"/>
</dbReference>
<comment type="caution">
    <text evidence="2">The sequence shown here is derived from an EMBL/GenBank/DDBJ whole genome shotgun (WGS) entry which is preliminary data.</text>
</comment>
<feature type="domain" description="HTH arsR-type" evidence="1">
    <location>
        <begin position="3"/>
        <end position="85"/>
    </location>
</feature>
<organism evidence="2 3">
    <name type="scientific">Candidatus Dechloromonas phosphorivorans</name>
    <dbReference type="NCBI Taxonomy" id="2899244"/>
    <lineage>
        <taxon>Bacteria</taxon>
        <taxon>Pseudomonadati</taxon>
        <taxon>Pseudomonadota</taxon>
        <taxon>Betaproteobacteria</taxon>
        <taxon>Rhodocyclales</taxon>
        <taxon>Azonexaceae</taxon>
        <taxon>Dechloromonas</taxon>
    </lineage>
</organism>